<comment type="caution">
    <text evidence="1">The sequence shown here is derived from an EMBL/GenBank/DDBJ whole genome shotgun (WGS) entry which is preliminary data.</text>
</comment>
<evidence type="ECO:0000313" key="2">
    <source>
        <dbReference type="Proteomes" id="UP000499080"/>
    </source>
</evidence>
<protein>
    <submittedName>
        <fullName evidence="1">Uncharacterized protein</fullName>
    </submittedName>
</protein>
<keyword evidence="2" id="KW-1185">Reference proteome</keyword>
<reference evidence="1 2" key="1">
    <citation type="journal article" date="2019" name="Sci. Rep.">
        <title>Orb-weaving spider Araneus ventricosus genome elucidates the spidroin gene catalogue.</title>
        <authorList>
            <person name="Kono N."/>
            <person name="Nakamura H."/>
            <person name="Ohtoshi R."/>
            <person name="Moran D.A.P."/>
            <person name="Shinohara A."/>
            <person name="Yoshida Y."/>
            <person name="Fujiwara M."/>
            <person name="Mori M."/>
            <person name="Tomita M."/>
            <person name="Arakawa K."/>
        </authorList>
    </citation>
    <scope>NUCLEOTIDE SEQUENCE [LARGE SCALE GENOMIC DNA]</scope>
</reference>
<gene>
    <name evidence="1" type="ORF">AVEN_253813_1</name>
</gene>
<dbReference type="AlphaFoldDB" id="A0A4Y2WLI4"/>
<name>A0A4Y2WLI4_ARAVE</name>
<accession>A0A4Y2WLI4</accession>
<dbReference type="Proteomes" id="UP000499080">
    <property type="component" value="Unassembled WGS sequence"/>
</dbReference>
<proteinExistence type="predicted"/>
<evidence type="ECO:0000313" key="1">
    <source>
        <dbReference type="EMBL" id="GBO37280.1"/>
    </source>
</evidence>
<organism evidence="1 2">
    <name type="scientific">Araneus ventricosus</name>
    <name type="common">Orbweaver spider</name>
    <name type="synonym">Epeira ventricosa</name>
    <dbReference type="NCBI Taxonomy" id="182803"/>
    <lineage>
        <taxon>Eukaryota</taxon>
        <taxon>Metazoa</taxon>
        <taxon>Ecdysozoa</taxon>
        <taxon>Arthropoda</taxon>
        <taxon>Chelicerata</taxon>
        <taxon>Arachnida</taxon>
        <taxon>Araneae</taxon>
        <taxon>Araneomorphae</taxon>
        <taxon>Entelegynae</taxon>
        <taxon>Araneoidea</taxon>
        <taxon>Araneidae</taxon>
        <taxon>Araneus</taxon>
    </lineage>
</organism>
<dbReference type="EMBL" id="BGPR01061652">
    <property type="protein sequence ID" value="GBO37280.1"/>
    <property type="molecule type" value="Genomic_DNA"/>
</dbReference>
<sequence>MEWNTDELPALASKKSTDFHQESISCKAGHSRERKAKPFVPTSGLYSTRFSRKIRQKIHGCSKVCFEARLKVAEFLSPFTPPPLHGGFRVSLLASTRGANVGRSFVLPLPSHRSPKLESVEGVLDFKYF</sequence>